<dbReference type="CDD" id="cd00085">
    <property type="entry name" value="HNHc"/>
    <property type="match status" value="1"/>
</dbReference>
<dbReference type="PANTHER" id="PTHR37827">
    <property type="entry name" value="TUDOR DOMAIN-CONTAINING PROTEIN"/>
    <property type="match status" value="1"/>
</dbReference>
<reference evidence="3" key="1">
    <citation type="submission" date="2021-06" db="EMBL/GenBank/DDBJ databases">
        <title>Comparative genomics, transcriptomics and evolutionary studies reveal genomic signatures of adaptation to plant cell wall in hemibiotrophic fungi.</title>
        <authorList>
            <consortium name="DOE Joint Genome Institute"/>
            <person name="Baroncelli R."/>
            <person name="Diaz J.F."/>
            <person name="Benocci T."/>
            <person name="Peng M."/>
            <person name="Battaglia E."/>
            <person name="Haridas S."/>
            <person name="Andreopoulos W."/>
            <person name="Labutti K."/>
            <person name="Pangilinan J."/>
            <person name="Floch G.L."/>
            <person name="Makela M.R."/>
            <person name="Henrissat B."/>
            <person name="Grigoriev I.V."/>
            <person name="Crouch J.A."/>
            <person name="De Vries R.P."/>
            <person name="Sukno S.A."/>
            <person name="Thon M.R."/>
        </authorList>
    </citation>
    <scope>NUCLEOTIDE SEQUENCE</scope>
    <source>
        <strain evidence="3">CBS 102054</strain>
    </source>
</reference>
<comment type="caution">
    <text evidence="3">The sequence shown here is derived from an EMBL/GenBank/DDBJ whole genome shotgun (WGS) entry which is preliminary data.</text>
</comment>
<dbReference type="PANTHER" id="PTHR37827:SF1">
    <property type="entry name" value="HNH DOMAIN-CONTAINING PROTEIN"/>
    <property type="match status" value="1"/>
</dbReference>
<keyword evidence="1" id="KW-0175">Coiled coil</keyword>
<dbReference type="InterPro" id="IPR003615">
    <property type="entry name" value="HNH_nuc"/>
</dbReference>
<evidence type="ECO:0000256" key="1">
    <source>
        <dbReference type="SAM" id="Coils"/>
    </source>
</evidence>
<feature type="compositionally biased region" description="Pro residues" evidence="2">
    <location>
        <begin position="178"/>
        <end position="190"/>
    </location>
</feature>
<dbReference type="EMBL" id="JAHMHQ010000016">
    <property type="protein sequence ID" value="KAK1633896.1"/>
    <property type="molecule type" value="Genomic_DNA"/>
</dbReference>
<feature type="region of interest" description="Disordered" evidence="2">
    <location>
        <begin position="286"/>
        <end position="470"/>
    </location>
</feature>
<feature type="compositionally biased region" description="Basic residues" evidence="2">
    <location>
        <begin position="933"/>
        <end position="945"/>
    </location>
</feature>
<feature type="region of interest" description="Disordered" evidence="2">
    <location>
        <begin position="923"/>
        <end position="945"/>
    </location>
</feature>
<name>A0AAJ0EEA1_9PEZI</name>
<feature type="region of interest" description="Disordered" evidence="2">
    <location>
        <begin position="498"/>
        <end position="521"/>
    </location>
</feature>
<feature type="region of interest" description="Disordered" evidence="2">
    <location>
        <begin position="45"/>
        <end position="250"/>
    </location>
</feature>
<evidence type="ECO:0000313" key="3">
    <source>
        <dbReference type="EMBL" id="KAK1633896.1"/>
    </source>
</evidence>
<feature type="coiled-coil region" evidence="1">
    <location>
        <begin position="594"/>
        <end position="650"/>
    </location>
</feature>
<feature type="compositionally biased region" description="Low complexity" evidence="2">
    <location>
        <begin position="129"/>
        <end position="165"/>
    </location>
</feature>
<feature type="compositionally biased region" description="Basic and acidic residues" evidence="2">
    <location>
        <begin position="288"/>
        <end position="315"/>
    </location>
</feature>
<evidence type="ECO:0000313" key="4">
    <source>
        <dbReference type="Proteomes" id="UP001243989"/>
    </source>
</evidence>
<evidence type="ECO:0000256" key="2">
    <source>
        <dbReference type="SAM" id="MobiDB-lite"/>
    </source>
</evidence>
<dbReference type="RefSeq" id="XP_060442503.1">
    <property type="nucleotide sequence ID" value="XM_060589048.1"/>
</dbReference>
<protein>
    <submittedName>
        <fullName evidence="3">Uncharacterized protein</fullName>
    </submittedName>
</protein>
<proteinExistence type="predicted"/>
<gene>
    <name evidence="3" type="ORF">BDP81DRAFT_408414</name>
</gene>
<feature type="compositionally biased region" description="Polar residues" evidence="2">
    <location>
        <begin position="324"/>
        <end position="356"/>
    </location>
</feature>
<keyword evidence="4" id="KW-1185">Reference proteome</keyword>
<organism evidence="3 4">
    <name type="scientific">Colletotrichum phormii</name>
    <dbReference type="NCBI Taxonomy" id="359342"/>
    <lineage>
        <taxon>Eukaryota</taxon>
        <taxon>Fungi</taxon>
        <taxon>Dikarya</taxon>
        <taxon>Ascomycota</taxon>
        <taxon>Pezizomycotina</taxon>
        <taxon>Sordariomycetes</taxon>
        <taxon>Hypocreomycetidae</taxon>
        <taxon>Glomerellales</taxon>
        <taxon>Glomerellaceae</taxon>
        <taxon>Colletotrichum</taxon>
        <taxon>Colletotrichum acutatum species complex</taxon>
    </lineage>
</organism>
<dbReference type="Proteomes" id="UP001243989">
    <property type="component" value="Unassembled WGS sequence"/>
</dbReference>
<dbReference type="AlphaFoldDB" id="A0AAJ0EEA1"/>
<accession>A0AAJ0EEA1</accession>
<feature type="compositionally biased region" description="Basic and acidic residues" evidence="2">
    <location>
        <begin position="433"/>
        <end position="445"/>
    </location>
</feature>
<dbReference type="GeneID" id="85473910"/>
<sequence>MHILSTVARSITSRGLVRAEQIQSNHGLSVRFFTCSCSLCGAEASRQSDEGAPHSRLTLSGGPPVIVEHSNGANQSRASDPQAASYKPPEKPEASSAWGSFGSQIAKARPIPKVVKKDPTPTSGKGTASGSTPSSKMKTTTAAAPTRKAQRKSANQSPSPPASAQWGAFHSLQVHGPAPDPNPPPKPKPLLKPLEKPRARAGAPAPRWKRTSLPAHERAGKWGGFHQEQGVAASGEVEDEESLVSLPEGGERLVMDDEYGPSLLADFDLDPVVEGSVNLSLETSLSRDVGEMSEEVKAQETEAKAMESEMKKADGHQAYALDSGSLQEDGQLNRLSTERPVTSSTQHQPNAASTSINKREKARARAATSIKSRRGGPKRAAGTGTRSWGPVFEDVERDDPEIARTTGNEEEADAPPPPACLSPGHDATSGSKVHPEPTPKTHEEILPPISNPHELDASPAKVTPAPKARARSGFITQAEAAALIDRLSRERGVLVMKAPGPNPSEEDFEDSSTKIQPGRHEPAVQEDMMIVSREQALAAMLQEPVGPLPWDVNEHEHAAIEEAQTCHSQDTVRAEKRLAEERYAIQRLTEQRRIKEYVGERRAEERRIKEQERRTEELHMRKLCNAEKRVKELREEERRAHEKARQADERRAAEFRILERRIKELGAGGPSPEERLMERYANFQAMKQSHPSNIAKEALRDFDYILEELSTETVEHHNEVKFIRNWLYWLKVLVTHVDEGNIAPGFCDLCERKTHEITRHHVIPRTQRDRDRFTIEEMNELLQLCRPCHRALHRAIPNNEVLAVEFNSLARIAEHPRIQSWLIFAKAHSIRDLHGLMRPQNADGLYKLEGDERQLHLLRIEQVAAQFASRGRKDFRALRDFLKFRVPYPVTGSDLRHVLTNQKEGESWKGLFLENFNAGRQKSGDIVTETGTRKRNKLRRRRRIR</sequence>